<feature type="transmembrane region" description="Helical" evidence="6">
    <location>
        <begin position="5"/>
        <end position="26"/>
    </location>
</feature>
<dbReference type="AlphaFoldDB" id="A0A7U2F5G4"/>
<keyword evidence="8" id="KW-1185">Reference proteome</keyword>
<keyword evidence="4 6" id="KW-0472">Membrane</keyword>
<dbReference type="GO" id="GO:0016020">
    <property type="term" value="C:membrane"/>
    <property type="evidence" value="ECO:0007669"/>
    <property type="project" value="UniProtKB-SubCell"/>
</dbReference>
<gene>
    <name evidence="7" type="ORF">JI435_064480</name>
</gene>
<evidence type="ECO:0000256" key="6">
    <source>
        <dbReference type="SAM" id="Phobius"/>
    </source>
</evidence>
<feature type="transmembrane region" description="Helical" evidence="6">
    <location>
        <begin position="113"/>
        <end position="136"/>
    </location>
</feature>
<keyword evidence="2 6" id="KW-0812">Transmembrane</keyword>
<dbReference type="VEuPathDB" id="FungiDB:JI435_064480"/>
<evidence type="ECO:0000256" key="1">
    <source>
        <dbReference type="ARBA" id="ARBA00004141"/>
    </source>
</evidence>
<proteinExistence type="predicted"/>
<evidence type="ECO:0000256" key="4">
    <source>
        <dbReference type="ARBA" id="ARBA00023136"/>
    </source>
</evidence>
<feature type="region of interest" description="Disordered" evidence="5">
    <location>
        <begin position="210"/>
        <end position="263"/>
    </location>
</feature>
<dbReference type="OMA" id="CNMWRTV"/>
<dbReference type="Gene3D" id="1.20.140.150">
    <property type="match status" value="1"/>
</dbReference>
<evidence type="ECO:0000313" key="7">
    <source>
        <dbReference type="EMBL" id="QRC99107.1"/>
    </source>
</evidence>
<name>A0A7U2F5G4_PHANO</name>
<evidence type="ECO:0000256" key="5">
    <source>
        <dbReference type="SAM" id="MobiDB-lite"/>
    </source>
</evidence>
<dbReference type="EMBL" id="CP069031">
    <property type="protein sequence ID" value="QRC99107.1"/>
    <property type="molecule type" value="Genomic_DNA"/>
</dbReference>
<sequence length="263" mass="28885">MTRRIVYGVGLVLTIVCTIMTIASIASPRWISYSTNGERKFSYGLHTRCSAETGACEPFPKTSECGKHPAFCNMWRTVGFLISFAVVAELCTLVSFAVIVGGGVQRRAAGWQVVSGVLLFSAVVQCAGMAIVAYLYDNDTTYFFGGVWHLDRCFHLVTASWTILFLTSVGIIASALYLPAEGDYELIVDDIEPDDRLLSRIAAWDNGWKGSNSSEEYSYQRDQDGMSDMSSLAGRRESDLSSFKGRRDSSVGGPRIPVHNTPR</sequence>
<comment type="subcellular location">
    <subcellularLocation>
        <location evidence="1">Membrane</location>
        <topology evidence="1">Multi-pass membrane protein</topology>
    </subcellularLocation>
</comment>
<organism evidence="7 8">
    <name type="scientific">Phaeosphaeria nodorum (strain SN15 / ATCC MYA-4574 / FGSC 10173)</name>
    <name type="common">Glume blotch fungus</name>
    <name type="synonym">Parastagonospora nodorum</name>
    <dbReference type="NCBI Taxonomy" id="321614"/>
    <lineage>
        <taxon>Eukaryota</taxon>
        <taxon>Fungi</taxon>
        <taxon>Dikarya</taxon>
        <taxon>Ascomycota</taxon>
        <taxon>Pezizomycotina</taxon>
        <taxon>Dothideomycetes</taxon>
        <taxon>Pleosporomycetidae</taxon>
        <taxon>Pleosporales</taxon>
        <taxon>Pleosporineae</taxon>
        <taxon>Phaeosphaeriaceae</taxon>
        <taxon>Parastagonospora</taxon>
    </lineage>
</organism>
<evidence type="ECO:0000313" key="8">
    <source>
        <dbReference type="Proteomes" id="UP000663193"/>
    </source>
</evidence>
<feature type="compositionally biased region" description="Basic and acidic residues" evidence="5">
    <location>
        <begin position="234"/>
        <end position="249"/>
    </location>
</feature>
<protein>
    <submittedName>
        <fullName evidence="7">Uncharacterized protein</fullName>
    </submittedName>
</protein>
<evidence type="ECO:0000256" key="2">
    <source>
        <dbReference type="ARBA" id="ARBA00022692"/>
    </source>
</evidence>
<keyword evidence="3 6" id="KW-1133">Transmembrane helix</keyword>
<accession>A0A7U2F5G4</accession>
<reference evidence="8" key="1">
    <citation type="journal article" date="2021" name="BMC Genomics">
        <title>Chromosome-level genome assembly and manually-curated proteome of model necrotroph Parastagonospora nodorum Sn15 reveals a genome-wide trove of candidate effector homologs, and redundancy of virulence-related functions within an accessory chromosome.</title>
        <authorList>
            <person name="Bertazzoni S."/>
            <person name="Jones D.A.B."/>
            <person name="Phan H.T."/>
            <person name="Tan K.-C."/>
            <person name="Hane J.K."/>
        </authorList>
    </citation>
    <scope>NUCLEOTIDE SEQUENCE [LARGE SCALE GENOMIC DNA]</scope>
    <source>
        <strain evidence="8">SN15 / ATCC MYA-4574 / FGSC 10173)</strain>
    </source>
</reference>
<feature type="transmembrane region" description="Helical" evidence="6">
    <location>
        <begin position="78"/>
        <end position="101"/>
    </location>
</feature>
<dbReference type="OrthoDB" id="61370at2759"/>
<dbReference type="InterPro" id="IPR019372">
    <property type="entry name" value="LHFPL"/>
</dbReference>
<dbReference type="Proteomes" id="UP000663193">
    <property type="component" value="Chromosome 9"/>
</dbReference>
<dbReference type="Pfam" id="PF10242">
    <property type="entry name" value="L_HMGIC_fpl"/>
    <property type="match status" value="1"/>
</dbReference>
<feature type="transmembrane region" description="Helical" evidence="6">
    <location>
        <begin position="156"/>
        <end position="178"/>
    </location>
</feature>
<evidence type="ECO:0000256" key="3">
    <source>
        <dbReference type="ARBA" id="ARBA00022989"/>
    </source>
</evidence>